<protein>
    <submittedName>
        <fullName evidence="2">Uncharacterized protein</fullName>
    </submittedName>
</protein>
<comment type="caution">
    <text evidence="2">The sequence shown here is derived from an EMBL/GenBank/DDBJ whole genome shotgun (WGS) entry which is preliminary data.</text>
</comment>
<evidence type="ECO:0000313" key="3">
    <source>
        <dbReference type="Proteomes" id="UP001295684"/>
    </source>
</evidence>
<feature type="region of interest" description="Disordered" evidence="1">
    <location>
        <begin position="239"/>
        <end position="258"/>
    </location>
</feature>
<dbReference type="AlphaFoldDB" id="A0AAD2D2M4"/>
<evidence type="ECO:0000256" key="1">
    <source>
        <dbReference type="SAM" id="MobiDB-lite"/>
    </source>
</evidence>
<sequence length="258" mass="27386">MGCGSSTGSDGKICMKKTKLPAVDEFFDDVQGLCDEVYSIQDPIEEAEQKLLWDADFKDTDGANVKHAVVGIVFNVAAKGNLDNIDRFVKITDKAPFIALDASSAASDVKNCIDAANNYINSVISAKDKIEPLCDKAKDFAEKAPELPGKAKDELGKAAGLGTMDKIRAVRNCTGNVRAIAKLPTVVTGLKDCVMESISNIQGAVKEINAKKAKLNDIGKKCSSKGLETPMACYQECGDPIAKTGKKPGAKGGKKPKK</sequence>
<organism evidence="2 3">
    <name type="scientific">Euplotes crassus</name>
    <dbReference type="NCBI Taxonomy" id="5936"/>
    <lineage>
        <taxon>Eukaryota</taxon>
        <taxon>Sar</taxon>
        <taxon>Alveolata</taxon>
        <taxon>Ciliophora</taxon>
        <taxon>Intramacronucleata</taxon>
        <taxon>Spirotrichea</taxon>
        <taxon>Hypotrichia</taxon>
        <taxon>Euplotida</taxon>
        <taxon>Euplotidae</taxon>
        <taxon>Moneuplotes</taxon>
    </lineage>
</organism>
<gene>
    <name evidence="2" type="ORF">ECRASSUSDP1_LOCUS18732</name>
</gene>
<accession>A0AAD2D2M4</accession>
<proteinExistence type="predicted"/>
<dbReference type="Proteomes" id="UP001295684">
    <property type="component" value="Unassembled WGS sequence"/>
</dbReference>
<evidence type="ECO:0000313" key="2">
    <source>
        <dbReference type="EMBL" id="CAI2377348.1"/>
    </source>
</evidence>
<name>A0AAD2D2M4_EUPCR</name>
<feature type="compositionally biased region" description="Basic residues" evidence="1">
    <location>
        <begin position="244"/>
        <end position="258"/>
    </location>
</feature>
<dbReference type="EMBL" id="CAMPGE010018982">
    <property type="protein sequence ID" value="CAI2377348.1"/>
    <property type="molecule type" value="Genomic_DNA"/>
</dbReference>
<keyword evidence="3" id="KW-1185">Reference proteome</keyword>
<reference evidence="2" key="1">
    <citation type="submission" date="2023-07" db="EMBL/GenBank/DDBJ databases">
        <authorList>
            <consortium name="AG Swart"/>
            <person name="Singh M."/>
            <person name="Singh A."/>
            <person name="Seah K."/>
            <person name="Emmerich C."/>
        </authorList>
    </citation>
    <scope>NUCLEOTIDE SEQUENCE</scope>
    <source>
        <strain evidence="2">DP1</strain>
    </source>
</reference>